<accession>F6BA50</accession>
<dbReference type="InterPro" id="IPR045584">
    <property type="entry name" value="Pilin-like"/>
</dbReference>
<name>F6BA50_DESCC</name>
<proteinExistence type="predicted"/>
<organism evidence="2 3">
    <name type="scientific">Desulfotomaculum nigrificans (strain DSM 14880 / VKM B-2319 / CO-1-SRB)</name>
    <name type="common">Desulfotomaculum carboxydivorans</name>
    <dbReference type="NCBI Taxonomy" id="868595"/>
    <lineage>
        <taxon>Bacteria</taxon>
        <taxon>Bacillati</taxon>
        <taxon>Bacillota</taxon>
        <taxon>Clostridia</taxon>
        <taxon>Eubacteriales</taxon>
        <taxon>Desulfotomaculaceae</taxon>
        <taxon>Desulfotomaculum</taxon>
    </lineage>
</organism>
<gene>
    <name evidence="2" type="ordered locus">Desca_2180</name>
</gene>
<dbReference type="EMBL" id="CP002736">
    <property type="protein sequence ID" value="AEF95019.1"/>
    <property type="molecule type" value="Genomic_DNA"/>
</dbReference>
<dbReference type="Proteomes" id="UP000009226">
    <property type="component" value="Chromosome"/>
</dbReference>
<dbReference type="AlphaFoldDB" id="F6BA50"/>
<keyword evidence="1" id="KW-0732">Signal</keyword>
<dbReference type="KEGG" id="dca:Desca_2180"/>
<protein>
    <submittedName>
        <fullName evidence="2">N-terminal methylation</fullName>
    </submittedName>
</protein>
<evidence type="ECO:0000313" key="2">
    <source>
        <dbReference type="EMBL" id="AEF95019.1"/>
    </source>
</evidence>
<keyword evidence="3" id="KW-1185">Reference proteome</keyword>
<feature type="chain" id="PRO_5038652798" evidence="1">
    <location>
        <begin position="20"/>
        <end position="156"/>
    </location>
</feature>
<dbReference type="STRING" id="868595.Desca_2180"/>
<dbReference type="HOGENOM" id="CLU_130315_0_0_9"/>
<evidence type="ECO:0000256" key="1">
    <source>
        <dbReference type="SAM" id="SignalP"/>
    </source>
</evidence>
<dbReference type="SUPFAM" id="SSF54523">
    <property type="entry name" value="Pili subunits"/>
    <property type="match status" value="1"/>
</dbReference>
<dbReference type="Pfam" id="PF22434">
    <property type="entry name" value="PilW_C"/>
    <property type="match status" value="1"/>
</dbReference>
<feature type="signal peptide" evidence="1">
    <location>
        <begin position="1"/>
        <end position="19"/>
    </location>
</feature>
<sequence precursor="true">MVITIIGILAAVIAPNAFKAVEKGKVAAAEADYKAIKAAALNFYTDLGKWPDGKTDGTDPGFVTKPSISSNISSNDLNNWNGPYLERWPSKNPWGGTYTYKNDDGSTSTLGWGNPARWLELTSVPDASIARLKADLGADVVKENGSTVCILISKEQ</sequence>
<dbReference type="eggNOG" id="COG4968">
    <property type="taxonomic scope" value="Bacteria"/>
</dbReference>
<reference evidence="2 3" key="1">
    <citation type="submission" date="2011-05" db="EMBL/GenBank/DDBJ databases">
        <title>Complete sequence of Desulfotomaculum carboxydivorans CO-1-SRB.</title>
        <authorList>
            <consortium name="US DOE Joint Genome Institute"/>
            <person name="Lucas S."/>
            <person name="Han J."/>
            <person name="Lapidus A."/>
            <person name="Cheng J.-F."/>
            <person name="Goodwin L."/>
            <person name="Pitluck S."/>
            <person name="Peters L."/>
            <person name="Mikhailova N."/>
            <person name="Lu M."/>
            <person name="Han C."/>
            <person name="Tapia R."/>
            <person name="Land M."/>
            <person name="Hauser L."/>
            <person name="Kyrpides N."/>
            <person name="Ivanova N."/>
            <person name="Pagani I."/>
            <person name="Stams A."/>
            <person name="Plugge C."/>
            <person name="Muyzer G."/>
            <person name="Kuever J."/>
            <person name="Parshina S."/>
            <person name="Ivanova A."/>
            <person name="Nazina T."/>
            <person name="Woyke T."/>
        </authorList>
    </citation>
    <scope>NUCLEOTIDE SEQUENCE [LARGE SCALE GENOMIC DNA]</scope>
    <source>
        <strain evidence="3">DSM 14880 / VKM B-2319 / CO-1-SRB</strain>
    </source>
</reference>
<evidence type="ECO:0000313" key="3">
    <source>
        <dbReference type="Proteomes" id="UP000009226"/>
    </source>
</evidence>
<dbReference type="Gene3D" id="3.30.700.10">
    <property type="entry name" value="Glycoprotein, Type 4 Pilin"/>
    <property type="match status" value="1"/>
</dbReference>